<evidence type="ECO:0000313" key="2">
    <source>
        <dbReference type="EMBL" id="VFJ58514.1"/>
    </source>
</evidence>
<dbReference type="EMBL" id="CAADEY010000066">
    <property type="protein sequence ID" value="VFJ58514.1"/>
    <property type="molecule type" value="Genomic_DNA"/>
</dbReference>
<dbReference type="InterPro" id="IPR007833">
    <property type="entry name" value="Capsule_polysaccharide_synth"/>
</dbReference>
<dbReference type="SUPFAM" id="SSF53448">
    <property type="entry name" value="Nucleotide-diphospho-sugar transferases"/>
    <property type="match status" value="1"/>
</dbReference>
<protein>
    <submittedName>
        <fullName evidence="2">Predicted glycosyltransferase involved in capsule biosynthesis</fullName>
    </submittedName>
</protein>
<reference evidence="2" key="1">
    <citation type="submission" date="2019-02" db="EMBL/GenBank/DDBJ databases">
        <authorList>
            <person name="Gruber-Vodicka R. H."/>
            <person name="Seah K. B. B."/>
        </authorList>
    </citation>
    <scope>NUCLEOTIDE SEQUENCE</scope>
    <source>
        <strain evidence="2">BECK_DK161</strain>
    </source>
</reference>
<accession>A0A450SWU9</accession>
<gene>
    <name evidence="2" type="ORF">BECKDK2373C_GA0170839_10662</name>
</gene>
<dbReference type="GO" id="GO:0016740">
    <property type="term" value="F:transferase activity"/>
    <property type="evidence" value="ECO:0007669"/>
    <property type="project" value="UniProtKB-KW"/>
</dbReference>
<dbReference type="InterPro" id="IPR029044">
    <property type="entry name" value="Nucleotide-diphossugar_trans"/>
</dbReference>
<evidence type="ECO:0000259" key="1">
    <source>
        <dbReference type="Pfam" id="PF10111"/>
    </source>
</evidence>
<dbReference type="GO" id="GO:0000271">
    <property type="term" value="P:polysaccharide biosynthetic process"/>
    <property type="evidence" value="ECO:0007669"/>
    <property type="project" value="InterPro"/>
</dbReference>
<dbReference type="Gene3D" id="3.90.550.10">
    <property type="entry name" value="Spore Coat Polysaccharide Biosynthesis Protein SpsA, Chain A"/>
    <property type="match status" value="1"/>
</dbReference>
<keyword evidence="2" id="KW-0808">Transferase</keyword>
<feature type="domain" description="Glycosyltransferase 2-like prokaryotic type" evidence="1">
    <location>
        <begin position="10"/>
        <end position="282"/>
    </location>
</feature>
<dbReference type="InterPro" id="IPR019290">
    <property type="entry name" value="GlycosylTrfase-like_prok"/>
</dbReference>
<dbReference type="Pfam" id="PF05159">
    <property type="entry name" value="Capsule_synth"/>
    <property type="match status" value="1"/>
</dbReference>
<dbReference type="AlphaFoldDB" id="A0A450SWU9"/>
<organism evidence="2">
    <name type="scientific">Candidatus Kentrum sp. DK</name>
    <dbReference type="NCBI Taxonomy" id="2126562"/>
    <lineage>
        <taxon>Bacteria</taxon>
        <taxon>Pseudomonadati</taxon>
        <taxon>Pseudomonadota</taxon>
        <taxon>Gammaproteobacteria</taxon>
        <taxon>Candidatus Kentrum</taxon>
    </lineage>
</organism>
<name>A0A450SWU9_9GAMM</name>
<dbReference type="CDD" id="cd00761">
    <property type="entry name" value="Glyco_tranf_GTA_type"/>
    <property type="match status" value="1"/>
</dbReference>
<proteinExistence type="predicted"/>
<dbReference type="GO" id="GO:0015774">
    <property type="term" value="P:polysaccharide transport"/>
    <property type="evidence" value="ECO:0007669"/>
    <property type="project" value="InterPro"/>
</dbReference>
<dbReference type="Pfam" id="PF10111">
    <property type="entry name" value="Glyco_tranf_2_2"/>
    <property type="match status" value="1"/>
</dbReference>
<sequence length="713" mass="81010">MTTDGSVTLSVIVPIRLTAHHPEIVERLGFSLSDEALSLSPSLSSSLEFVVVDDGSDVESAARLRERCSELGLRYLATEASPRTPFNLARARNTGARFARGRLLLFLDVDLLPYDGFYRDILIEAEVLGMARRVDSFLMCPVLYLTERGVDELTHLPGRLRKAFFINAMLSCDGSYVERFSHGTSVILVNRHYYLCRGGQDERFAGWGYEDYEFTTRLMRHNPQFPVPEHWSSMAGNFMSIDCYSGWKAAYRLHGDWLSAKGIYLLHAPHPVSKRGHHAARNQRLLERQLRRGAEAREPDPIPYPDAGVSLLFGKNPFCFSREFAPFLGWPVFADERKLGDSETLDAFIRGNGIERVVFGNPYANDALLSIYRWCRKKSFPFLVCERGALPDSVYHDRNGFLSDGDSYSSERWDIPLPEAERHRAVAYIESIRHGDHMLEKQAGRQDVRQLRARLGIGPGQKVVLVPFQQPNDTTVRFFSGAVGGFEHFHRIVSGLSGRLGTGWRVVYKKHPVEDRVAYVDGAVNADDANIYDLIEMADALVVINSGVGVYGMMFEKPVYILGQAWYAHAGLNVSVTDPDSLAERIAEGFAVDRERMLRFVHYLRYGFYSFGTQIQHRVRNEDGSATTATLEIDYYELRGWSEEPLYFTKDNKPVSLHSPLFDRYRGKGLPALPGIPRDRGMSTAVREARMRKLRERPLRFFLDAIRNRLNRL</sequence>